<comment type="caution">
    <text evidence="2">The sequence shown here is derived from an EMBL/GenBank/DDBJ whole genome shotgun (WGS) entry which is preliminary data.</text>
</comment>
<dbReference type="Proteomes" id="UP000636800">
    <property type="component" value="Chromosome 2"/>
</dbReference>
<name>A0A835VDA5_VANPL</name>
<dbReference type="EMBL" id="JADCNL010000002">
    <property type="protein sequence ID" value="KAG0493103.1"/>
    <property type="molecule type" value="Genomic_DNA"/>
</dbReference>
<dbReference type="AlphaFoldDB" id="A0A835VDA5"/>
<evidence type="ECO:0000313" key="3">
    <source>
        <dbReference type="Proteomes" id="UP000636800"/>
    </source>
</evidence>
<keyword evidence="3" id="KW-1185">Reference proteome</keyword>
<proteinExistence type="predicted"/>
<evidence type="ECO:0000313" key="2">
    <source>
        <dbReference type="EMBL" id="KAG0493103.1"/>
    </source>
</evidence>
<evidence type="ECO:0000259" key="1">
    <source>
        <dbReference type="Pfam" id="PF13968"/>
    </source>
</evidence>
<feature type="domain" description="DUF4220" evidence="1">
    <location>
        <begin position="28"/>
        <end position="123"/>
    </location>
</feature>
<accession>A0A835VDA5</accession>
<dbReference type="Pfam" id="PF13968">
    <property type="entry name" value="DUF4220"/>
    <property type="match status" value="1"/>
</dbReference>
<dbReference type="PANTHER" id="PTHR31325">
    <property type="entry name" value="OS01G0798800 PROTEIN-RELATED"/>
    <property type="match status" value="1"/>
</dbReference>
<gene>
    <name evidence="2" type="ORF">HPP92_006501</name>
</gene>
<protein>
    <recommendedName>
        <fullName evidence="1">DUF4220 domain-containing protein</fullName>
    </recommendedName>
</protein>
<dbReference type="OrthoDB" id="26525at2759"/>
<dbReference type="InterPro" id="IPR025315">
    <property type="entry name" value="DUF4220"/>
</dbReference>
<sequence length="135" mass="14712">MAFGPTIFCGPGLPTSFFGLLDGGMGGNNNNAILAFLVPFLLFHLGGQDTITAYSMEDNELWARHLLVFATRSSLPSMLCCSPSKKNLMLSTLLIFFVAIVKYEERSYSLYGASTNGFSSSMFISSKQSQLNKIS</sequence>
<reference evidence="2 3" key="1">
    <citation type="journal article" date="2020" name="Nat. Food">
        <title>A phased Vanilla planifolia genome enables genetic improvement of flavour and production.</title>
        <authorList>
            <person name="Hasing T."/>
            <person name="Tang H."/>
            <person name="Brym M."/>
            <person name="Khazi F."/>
            <person name="Huang T."/>
            <person name="Chambers A.H."/>
        </authorList>
    </citation>
    <scope>NUCLEOTIDE SEQUENCE [LARGE SCALE GENOMIC DNA]</scope>
    <source>
        <tissue evidence="2">Leaf</tissue>
    </source>
</reference>
<organism evidence="2 3">
    <name type="scientific">Vanilla planifolia</name>
    <name type="common">Vanilla</name>
    <dbReference type="NCBI Taxonomy" id="51239"/>
    <lineage>
        <taxon>Eukaryota</taxon>
        <taxon>Viridiplantae</taxon>
        <taxon>Streptophyta</taxon>
        <taxon>Embryophyta</taxon>
        <taxon>Tracheophyta</taxon>
        <taxon>Spermatophyta</taxon>
        <taxon>Magnoliopsida</taxon>
        <taxon>Liliopsida</taxon>
        <taxon>Asparagales</taxon>
        <taxon>Orchidaceae</taxon>
        <taxon>Vanilloideae</taxon>
        <taxon>Vanilleae</taxon>
        <taxon>Vanilla</taxon>
    </lineage>
</organism>